<proteinExistence type="predicted"/>
<dbReference type="InterPro" id="IPR044421">
    <property type="entry name" value="SMYD4_SET"/>
</dbReference>
<evidence type="ECO:0000256" key="3">
    <source>
        <dbReference type="ARBA" id="ARBA00022490"/>
    </source>
</evidence>
<evidence type="ECO:0000256" key="13">
    <source>
        <dbReference type="ARBA" id="ARBA00093635"/>
    </source>
</evidence>
<dbReference type="InterPro" id="IPR052097">
    <property type="entry name" value="SET-MYND_domain_protein"/>
</dbReference>
<evidence type="ECO:0000256" key="11">
    <source>
        <dbReference type="ARBA" id="ARBA00048985"/>
    </source>
</evidence>
<dbReference type="InterPro" id="IPR001214">
    <property type="entry name" value="SET_dom"/>
</dbReference>
<protein>
    <recommendedName>
        <fullName evidence="13">Protein-lysine N-methyltransferase SMYD4</fullName>
    </recommendedName>
    <alternativeName>
        <fullName evidence="14">SET and MYND domain-containing protein 4</fullName>
    </alternativeName>
</protein>
<dbReference type="InterPro" id="IPR011990">
    <property type="entry name" value="TPR-like_helical_dom_sf"/>
</dbReference>
<evidence type="ECO:0000313" key="20">
    <source>
        <dbReference type="Proteomes" id="UP000265180"/>
    </source>
</evidence>
<dbReference type="SUPFAM" id="SSF48452">
    <property type="entry name" value="TPR-like"/>
    <property type="match status" value="1"/>
</dbReference>
<evidence type="ECO:0000256" key="8">
    <source>
        <dbReference type="ARBA" id="ARBA00022771"/>
    </source>
</evidence>
<dbReference type="PANTHER" id="PTHR46165:SF2">
    <property type="entry name" value="SET AND MYND DOMAIN-CONTAINING PROTEIN 4"/>
    <property type="match status" value="1"/>
</dbReference>
<dbReference type="SUPFAM" id="SSF82199">
    <property type="entry name" value="SET domain"/>
    <property type="match status" value="1"/>
</dbReference>
<evidence type="ECO:0000256" key="5">
    <source>
        <dbReference type="ARBA" id="ARBA00022679"/>
    </source>
</evidence>
<dbReference type="InterPro" id="IPR046341">
    <property type="entry name" value="SET_dom_sf"/>
</dbReference>
<comment type="catalytic activity">
    <reaction evidence="11">
        <text>L-lysyl-[protein] + S-adenosyl-L-methionine = N(6)-methyl-L-lysyl-[protein] + S-adenosyl-L-homocysteine + H(+)</text>
        <dbReference type="Rhea" id="RHEA:51736"/>
        <dbReference type="Rhea" id="RHEA-COMP:9752"/>
        <dbReference type="Rhea" id="RHEA-COMP:13053"/>
        <dbReference type="ChEBI" id="CHEBI:15378"/>
        <dbReference type="ChEBI" id="CHEBI:29969"/>
        <dbReference type="ChEBI" id="CHEBI:57856"/>
        <dbReference type="ChEBI" id="CHEBI:59789"/>
        <dbReference type="ChEBI" id="CHEBI:61929"/>
    </reaction>
</comment>
<keyword evidence="4" id="KW-0489">Methyltransferase</keyword>
<dbReference type="Pfam" id="PF00856">
    <property type="entry name" value="SET"/>
    <property type="match status" value="1"/>
</dbReference>
<evidence type="ECO:0000259" key="18">
    <source>
        <dbReference type="PROSITE" id="PS50865"/>
    </source>
</evidence>
<dbReference type="Gene3D" id="6.10.140.2220">
    <property type="match status" value="1"/>
</dbReference>
<dbReference type="AlphaFoldDB" id="A0A3P9L0Z4"/>
<keyword evidence="8 15" id="KW-0863">Zinc-finger</keyword>
<dbReference type="PROSITE" id="PS50865">
    <property type="entry name" value="ZF_MYND_2"/>
    <property type="match status" value="1"/>
</dbReference>
<dbReference type="Gene3D" id="2.170.270.10">
    <property type="entry name" value="SET domain"/>
    <property type="match status" value="2"/>
</dbReference>
<dbReference type="GO" id="GO:0008168">
    <property type="term" value="F:methyltransferase activity"/>
    <property type="evidence" value="ECO:0007669"/>
    <property type="project" value="UniProtKB-KW"/>
</dbReference>
<keyword evidence="7" id="KW-0479">Metal-binding</keyword>
<comment type="subcellular location">
    <subcellularLocation>
        <location evidence="2">Cytoplasm</location>
    </subcellularLocation>
    <subcellularLocation>
        <location evidence="1">Nucleus</location>
    </subcellularLocation>
</comment>
<dbReference type="GO" id="GO:0008270">
    <property type="term" value="F:zinc ion binding"/>
    <property type="evidence" value="ECO:0007669"/>
    <property type="project" value="UniProtKB-KW"/>
</dbReference>
<evidence type="ECO:0000256" key="7">
    <source>
        <dbReference type="ARBA" id="ARBA00022723"/>
    </source>
</evidence>
<evidence type="ECO:0000256" key="6">
    <source>
        <dbReference type="ARBA" id="ARBA00022691"/>
    </source>
</evidence>
<keyword evidence="6" id="KW-0949">S-adenosyl-L-methionine</keyword>
<evidence type="ECO:0000256" key="12">
    <source>
        <dbReference type="ARBA" id="ARBA00093423"/>
    </source>
</evidence>
<dbReference type="CDD" id="cd10536">
    <property type="entry name" value="SET_SMYD4"/>
    <property type="match status" value="1"/>
</dbReference>
<dbReference type="InterPro" id="IPR002893">
    <property type="entry name" value="Znf_MYND"/>
</dbReference>
<sequence>MLWISASFSESRNWLCAARCYKTTRKCAFHASLINSVVHAEMDLPCVQWQDHVVRKWSSLHLGMKKKFESLVDVDDIFKCVLGQTTQGDVDFMKSVSEGYSMKKDAEEAVKYRERGNSHFKAADYRAAALLYSQGVCFAPCCSEQLSLCYANRSAALYHLKHYQDCLVDIERALKAGYPSHLAHKLQERRTMCLNQLSKKAAEDDPSMYVNRKARTSASNLGICPKVAIEYNLEKGRHLVAVEQIAPGDVILTDRPYSFVLIPEMEEMREKDARADMFGTQYLRCHQCLAKTLCSVPCEGCSYSRYCSARCQREAWEEHHSWECSLGADLMATGVIAHLALRITLKAGLKTIQEARQLVTETYEEAKSNGLISSPCNPNTCSKEGDPFASHYGDSYTSVFHLLHHTSHQSTAVRFLYAVTAATLSMKLSQAGFFLASRNINKHSSANSRWPCGPKKEEGDAERSSEQWLLGSAILRHLLQLRCNAQAITVLQDSDMENSRVQSRQEIGIATAMFPSLSLLNHSCSPNTTLVFSTVTADAGCADGPADMRQHLPEERQEPRGVTVTVRAAKVISLGQEVLHCYGPHSSRMAAEERQRLLQEQYYFLCQCEACSNPEKDGEAKHPGVKGSPSEAELLCFKCKAVLKKNHEGRFCCSLSTCGHQTTSAKVSSKLQEIRIVLEKAVDLMEKDRPAEALQLLKKIESHSELMLAQTHPLQGELADATARAYATMGEWNNAASHLERSAVATCSQYGEDSIELGQQLFKLVQLHFNGGARSQALAVIPKVRRLFSLHCGPHCPELLELKAMEDCLRG</sequence>
<dbReference type="GO" id="GO:0005634">
    <property type="term" value="C:nucleus"/>
    <property type="evidence" value="ECO:0007669"/>
    <property type="project" value="UniProtKB-SubCell"/>
</dbReference>
<dbReference type="Ensembl" id="ENSORLT00020021984.1">
    <property type="protein sequence ID" value="ENSORLP00020014267.1"/>
    <property type="gene ID" value="ENSORLG00020015246.1"/>
</dbReference>
<dbReference type="PROSITE" id="PS01360">
    <property type="entry name" value="ZF_MYND_1"/>
    <property type="match status" value="1"/>
</dbReference>
<dbReference type="Gene3D" id="1.25.40.10">
    <property type="entry name" value="Tetratricopeptide repeat domain"/>
    <property type="match status" value="2"/>
</dbReference>
<dbReference type="SUPFAM" id="SSF144232">
    <property type="entry name" value="HIT/MYND zinc finger-like"/>
    <property type="match status" value="1"/>
</dbReference>
<reference key="1">
    <citation type="journal article" date="2007" name="Nature">
        <title>The medaka draft genome and insights into vertebrate genome evolution.</title>
        <authorList>
            <person name="Kasahara M."/>
            <person name="Naruse K."/>
            <person name="Sasaki S."/>
            <person name="Nakatani Y."/>
            <person name="Qu W."/>
            <person name="Ahsan B."/>
            <person name="Yamada T."/>
            <person name="Nagayasu Y."/>
            <person name="Doi K."/>
            <person name="Kasai Y."/>
            <person name="Jindo T."/>
            <person name="Kobayashi D."/>
            <person name="Shimada A."/>
            <person name="Toyoda A."/>
            <person name="Kuroki Y."/>
            <person name="Fujiyama A."/>
            <person name="Sasaki T."/>
            <person name="Shimizu A."/>
            <person name="Asakawa S."/>
            <person name="Shimizu N."/>
            <person name="Hashimoto S."/>
            <person name="Yang J."/>
            <person name="Lee Y."/>
            <person name="Matsushima K."/>
            <person name="Sugano S."/>
            <person name="Sakaizumi M."/>
            <person name="Narita T."/>
            <person name="Ohishi K."/>
            <person name="Haga S."/>
            <person name="Ohta F."/>
            <person name="Nomoto H."/>
            <person name="Nogata K."/>
            <person name="Morishita T."/>
            <person name="Endo T."/>
            <person name="Shin-I T."/>
            <person name="Takeda H."/>
            <person name="Morishita S."/>
            <person name="Kohara Y."/>
        </authorList>
    </citation>
    <scope>NUCLEOTIDE SEQUENCE [LARGE SCALE GENOMIC DNA]</scope>
    <source>
        <strain>Hd-rR</strain>
    </source>
</reference>
<organism evidence="19 20">
    <name type="scientific">Oryzias latipes</name>
    <name type="common">Japanese rice fish</name>
    <name type="synonym">Japanese killifish</name>
    <dbReference type="NCBI Taxonomy" id="8090"/>
    <lineage>
        <taxon>Eukaryota</taxon>
        <taxon>Metazoa</taxon>
        <taxon>Chordata</taxon>
        <taxon>Craniata</taxon>
        <taxon>Vertebrata</taxon>
        <taxon>Euteleostomi</taxon>
        <taxon>Actinopterygii</taxon>
        <taxon>Neopterygii</taxon>
        <taxon>Teleostei</taxon>
        <taxon>Neoteleostei</taxon>
        <taxon>Acanthomorphata</taxon>
        <taxon>Ovalentaria</taxon>
        <taxon>Atherinomorphae</taxon>
        <taxon>Beloniformes</taxon>
        <taxon>Adrianichthyidae</taxon>
        <taxon>Oryziinae</taxon>
        <taxon>Oryzias</taxon>
    </lineage>
</organism>
<evidence type="ECO:0000256" key="4">
    <source>
        <dbReference type="ARBA" id="ARBA00022603"/>
    </source>
</evidence>
<dbReference type="PANTHER" id="PTHR46165">
    <property type="entry name" value="SET AND MYND DOMAIN-CONTAINING PROTEIN 4"/>
    <property type="match status" value="1"/>
</dbReference>
<reference evidence="19" key="3">
    <citation type="submission" date="2025-08" db="UniProtKB">
        <authorList>
            <consortium name="Ensembl"/>
        </authorList>
    </citation>
    <scope>IDENTIFICATION</scope>
    <source>
        <strain evidence="19">HNI</strain>
    </source>
</reference>
<keyword evidence="10" id="KW-0539">Nucleus</keyword>
<reference evidence="19 20" key="2">
    <citation type="submission" date="2017-04" db="EMBL/GenBank/DDBJ databases">
        <title>CpG methylation of centromeres and impact of large insertions on vertebrate speciation.</title>
        <authorList>
            <person name="Ichikawa K."/>
            <person name="Yoshimura J."/>
            <person name="Morishita S."/>
        </authorList>
    </citation>
    <scope>NUCLEOTIDE SEQUENCE</scope>
    <source>
        <strain evidence="19 20">HNI</strain>
    </source>
</reference>
<comment type="function">
    <text evidence="12">Protein-lysine N-methyltransferase. Monomethylates PRMT5, modulating its transcriptional activity. May also act as a histone methyltransferase. Plays a critical role in cardiac development. Acts as a key epigenetic regulator of gene expression during cardiac development via its dual activities as a methyltransferase and negative regulator of HDAC1.</text>
</comment>
<dbReference type="GO" id="GO:0005737">
    <property type="term" value="C:cytoplasm"/>
    <property type="evidence" value="ECO:0007669"/>
    <property type="project" value="UniProtKB-SubCell"/>
</dbReference>
<keyword evidence="3" id="KW-0963">Cytoplasm</keyword>
<feature type="compositionally biased region" description="Basic and acidic residues" evidence="16">
    <location>
        <begin position="454"/>
        <end position="463"/>
    </location>
</feature>
<feature type="domain" description="MYND-type" evidence="18">
    <location>
        <begin position="285"/>
        <end position="324"/>
    </location>
</feature>
<evidence type="ECO:0000256" key="15">
    <source>
        <dbReference type="PROSITE-ProRule" id="PRU00134"/>
    </source>
</evidence>
<evidence type="ECO:0000256" key="1">
    <source>
        <dbReference type="ARBA" id="ARBA00004123"/>
    </source>
</evidence>
<keyword evidence="9" id="KW-0862">Zinc</keyword>
<keyword evidence="5" id="KW-0808">Transferase</keyword>
<dbReference type="Proteomes" id="UP000265180">
    <property type="component" value="Chromosome 14"/>
</dbReference>
<evidence type="ECO:0000256" key="10">
    <source>
        <dbReference type="ARBA" id="ARBA00023242"/>
    </source>
</evidence>
<feature type="region of interest" description="Disordered" evidence="16">
    <location>
        <begin position="444"/>
        <end position="463"/>
    </location>
</feature>
<dbReference type="Gene3D" id="1.10.220.160">
    <property type="match status" value="1"/>
</dbReference>
<evidence type="ECO:0000256" key="14">
    <source>
        <dbReference type="ARBA" id="ARBA00093680"/>
    </source>
</evidence>
<reference evidence="19" key="4">
    <citation type="submission" date="2025-09" db="UniProtKB">
        <authorList>
            <consortium name="Ensembl"/>
        </authorList>
    </citation>
    <scope>IDENTIFICATION</scope>
    <source>
        <strain evidence="19">HNI</strain>
    </source>
</reference>
<feature type="domain" description="SET" evidence="17">
    <location>
        <begin position="225"/>
        <end position="583"/>
    </location>
</feature>
<evidence type="ECO:0000256" key="9">
    <source>
        <dbReference type="ARBA" id="ARBA00022833"/>
    </source>
</evidence>
<dbReference type="GO" id="GO:0032259">
    <property type="term" value="P:methylation"/>
    <property type="evidence" value="ECO:0007669"/>
    <property type="project" value="UniProtKB-KW"/>
</dbReference>
<dbReference type="Pfam" id="PF01753">
    <property type="entry name" value="zf-MYND"/>
    <property type="match status" value="1"/>
</dbReference>
<evidence type="ECO:0000313" key="19">
    <source>
        <dbReference type="Ensembl" id="ENSORLP00020014267.1"/>
    </source>
</evidence>
<name>A0A3P9L0Z4_ORYLA</name>
<accession>A0A3P9L0Z4</accession>
<evidence type="ECO:0000256" key="2">
    <source>
        <dbReference type="ARBA" id="ARBA00004496"/>
    </source>
</evidence>
<evidence type="ECO:0000256" key="16">
    <source>
        <dbReference type="SAM" id="MobiDB-lite"/>
    </source>
</evidence>
<dbReference type="PROSITE" id="PS50280">
    <property type="entry name" value="SET"/>
    <property type="match status" value="1"/>
</dbReference>
<evidence type="ECO:0000259" key="17">
    <source>
        <dbReference type="PROSITE" id="PS50280"/>
    </source>
</evidence>